<dbReference type="Proteomes" id="UP000019460">
    <property type="component" value="Unassembled WGS sequence"/>
</dbReference>
<dbReference type="AlphaFoldDB" id="W9VAA2"/>
<dbReference type="PATRIC" id="fig|1249627.3.peg.890"/>
<dbReference type="InterPro" id="IPR005891">
    <property type="entry name" value="DevC"/>
</dbReference>
<dbReference type="OrthoDB" id="8578584at2"/>
<protein>
    <submittedName>
        <fullName evidence="10">ABC transporter, permease protein, putative</fullName>
    </submittedName>
</protein>
<keyword evidence="3" id="KW-1003">Cell membrane</keyword>
<dbReference type="STRING" id="1249627.D779_0293"/>
<dbReference type="EMBL" id="AONC01000012">
    <property type="protein sequence ID" value="EXJ16359.1"/>
    <property type="molecule type" value="Genomic_DNA"/>
</dbReference>
<keyword evidence="5 7" id="KW-1133">Transmembrane helix</keyword>
<gene>
    <name evidence="10" type="ORF">D779_0293</name>
</gene>
<evidence type="ECO:0000256" key="2">
    <source>
        <dbReference type="ARBA" id="ARBA00022448"/>
    </source>
</evidence>
<dbReference type="PANTHER" id="PTHR43738">
    <property type="entry name" value="ABC TRANSPORTER, MEMBRANE PROTEIN"/>
    <property type="match status" value="1"/>
</dbReference>
<feature type="transmembrane region" description="Helical" evidence="7">
    <location>
        <begin position="244"/>
        <end position="276"/>
    </location>
</feature>
<comment type="caution">
    <text evidence="10">The sequence shown here is derived from an EMBL/GenBank/DDBJ whole genome shotgun (WGS) entry which is preliminary data.</text>
</comment>
<evidence type="ECO:0000259" key="9">
    <source>
        <dbReference type="Pfam" id="PF12704"/>
    </source>
</evidence>
<comment type="subcellular location">
    <subcellularLocation>
        <location evidence="1">Cell membrane</location>
        <topology evidence="1">Multi-pass membrane protein</topology>
    </subcellularLocation>
</comment>
<evidence type="ECO:0000259" key="8">
    <source>
        <dbReference type="Pfam" id="PF02687"/>
    </source>
</evidence>
<dbReference type="InterPro" id="IPR003838">
    <property type="entry name" value="ABC3_permease_C"/>
</dbReference>
<feature type="domain" description="MacB-like periplasmic core" evidence="9">
    <location>
        <begin position="18"/>
        <end position="224"/>
    </location>
</feature>
<evidence type="ECO:0000256" key="6">
    <source>
        <dbReference type="ARBA" id="ARBA00023136"/>
    </source>
</evidence>
<evidence type="ECO:0000256" key="5">
    <source>
        <dbReference type="ARBA" id="ARBA00022989"/>
    </source>
</evidence>
<evidence type="ECO:0000313" key="11">
    <source>
        <dbReference type="Proteomes" id="UP000019460"/>
    </source>
</evidence>
<name>W9VAA2_9GAMM</name>
<organism evidence="10 11">
    <name type="scientific">Imhoffiella purpurea</name>
    <dbReference type="NCBI Taxonomy" id="1249627"/>
    <lineage>
        <taxon>Bacteria</taxon>
        <taxon>Pseudomonadati</taxon>
        <taxon>Pseudomonadota</taxon>
        <taxon>Gammaproteobacteria</taxon>
        <taxon>Chromatiales</taxon>
        <taxon>Chromatiaceae</taxon>
        <taxon>Imhoffiella</taxon>
    </lineage>
</organism>
<dbReference type="eggNOG" id="COG0577">
    <property type="taxonomic scope" value="Bacteria"/>
</dbReference>
<keyword evidence="4 7" id="KW-0812">Transmembrane</keyword>
<evidence type="ECO:0000256" key="7">
    <source>
        <dbReference type="SAM" id="Phobius"/>
    </source>
</evidence>
<evidence type="ECO:0000256" key="4">
    <source>
        <dbReference type="ARBA" id="ARBA00022692"/>
    </source>
</evidence>
<keyword evidence="2" id="KW-0813">Transport</keyword>
<evidence type="ECO:0000256" key="1">
    <source>
        <dbReference type="ARBA" id="ARBA00004651"/>
    </source>
</evidence>
<keyword evidence="6 7" id="KW-0472">Membrane</keyword>
<sequence>MAGVLAWRNLTHDLSRFIVTMVGVVFAVVLIAMELGLYQGFTTSTTTVIRHTNADLWIMAKGTRNFEITVPIHDRELYAAKSLECVDRAEGLVTQFVPWKKPGGGDESVFLVGFDLNSGLAGPWNLVDGDLEDLRRSDSIVVDHIYADKLGVSGIGDRVEINRHRARIVGMTQGIRSFTTSPWVFTAARTAQRMGNFEASDWNYVLVDVEPGCDPVRVQATLKAILPEADVHSVDELAALTRDYWVFTTGAGASVLVSAILGVVVGVVIVAQVLYATTVDHLTEFGTLRAMGAPSGFIYRVILGQAVISATIGHLFGISIAMALAEASETGTVLVVVSPAMAAWLFLLTLAMCVAAAVVSIRKAMRIDPAMVFQR</sequence>
<dbReference type="InterPro" id="IPR051125">
    <property type="entry name" value="ABC-4/HrtB_transporter"/>
</dbReference>
<dbReference type="Pfam" id="PF02687">
    <property type="entry name" value="FtsX"/>
    <property type="match status" value="1"/>
</dbReference>
<reference evidence="10 11" key="1">
    <citation type="submission" date="2012-11" db="EMBL/GenBank/DDBJ databases">
        <title>Genome assembly of Thiorhodococcus sp. AK35.</title>
        <authorList>
            <person name="Nupur N."/>
            <person name="Khatri I."/>
            <person name="Subramanian S."/>
            <person name="Pinnaka A."/>
        </authorList>
    </citation>
    <scope>NUCLEOTIDE SEQUENCE [LARGE SCALE GENOMIC DNA]</scope>
    <source>
        <strain evidence="10 11">AK35</strain>
    </source>
</reference>
<accession>W9VAA2</accession>
<feature type="domain" description="ABC3 transporter permease C-terminal" evidence="8">
    <location>
        <begin position="258"/>
        <end position="369"/>
    </location>
</feature>
<feature type="transmembrane region" description="Helical" evidence="7">
    <location>
        <begin position="297"/>
        <end position="321"/>
    </location>
</feature>
<evidence type="ECO:0000256" key="3">
    <source>
        <dbReference type="ARBA" id="ARBA00022475"/>
    </source>
</evidence>
<dbReference type="PANTHER" id="PTHR43738:SF1">
    <property type="entry name" value="HEMIN TRANSPORT SYSTEM PERMEASE PROTEIN HRTB-RELATED"/>
    <property type="match status" value="1"/>
</dbReference>
<feature type="transmembrane region" description="Helical" evidence="7">
    <location>
        <begin position="17"/>
        <end position="38"/>
    </location>
</feature>
<dbReference type="RefSeq" id="WP_043749980.1">
    <property type="nucleotide sequence ID" value="NZ_AONC01000012.1"/>
</dbReference>
<dbReference type="PIRSF" id="PIRSF031773">
    <property type="entry name" value="DevC"/>
    <property type="match status" value="1"/>
</dbReference>
<dbReference type="GO" id="GO:0005886">
    <property type="term" value="C:plasma membrane"/>
    <property type="evidence" value="ECO:0007669"/>
    <property type="project" value="UniProtKB-SubCell"/>
</dbReference>
<feature type="transmembrane region" description="Helical" evidence="7">
    <location>
        <begin position="341"/>
        <end position="361"/>
    </location>
</feature>
<proteinExistence type="predicted"/>
<dbReference type="Pfam" id="PF12704">
    <property type="entry name" value="MacB_PCD"/>
    <property type="match status" value="1"/>
</dbReference>
<evidence type="ECO:0000313" key="10">
    <source>
        <dbReference type="EMBL" id="EXJ16359.1"/>
    </source>
</evidence>
<keyword evidence="11" id="KW-1185">Reference proteome</keyword>
<dbReference type="InterPro" id="IPR025857">
    <property type="entry name" value="MacB_PCD"/>
</dbReference>